<dbReference type="AlphaFoldDB" id="A0AA94EPN4"/>
<accession>A0AA94EPN4</accession>
<dbReference type="EMBL" id="MKWS01000006">
    <property type="protein sequence ID" value="RVD77753.1"/>
    <property type="molecule type" value="Genomic_DNA"/>
</dbReference>
<gene>
    <name evidence="1" type="ORF">A9HBioS_2220</name>
</gene>
<dbReference type="RefSeq" id="WP_127649021.1">
    <property type="nucleotide sequence ID" value="NZ_MKWS01000006.1"/>
</dbReference>
<evidence type="ECO:0000313" key="1">
    <source>
        <dbReference type="EMBL" id="RVD77753.1"/>
    </source>
</evidence>
<protein>
    <submittedName>
        <fullName evidence="1">Uncharacterized protein</fullName>
    </submittedName>
</protein>
<comment type="caution">
    <text evidence="1">The sequence shown here is derived from an EMBL/GenBank/DDBJ whole genome shotgun (WGS) entry which is preliminary data.</text>
</comment>
<evidence type="ECO:0000313" key="2">
    <source>
        <dbReference type="Proteomes" id="UP000288002"/>
    </source>
</evidence>
<sequence>MTISDTQSASDKRLSHYVDVCIAEPGKAPISFAGDKTLSYVKHEHWTLGVLVGSISRDGETVRVTFSGPDNKVLECVSVHVDYDKPLYLMFDGKYKPSLYPPSATGAWFAHGDDPSDLGSKLYFND</sequence>
<proteinExistence type="predicted"/>
<dbReference type="Proteomes" id="UP000288002">
    <property type="component" value="Unassembled WGS sequence"/>
</dbReference>
<name>A0AA94EPN4_9PSED</name>
<reference evidence="1 2" key="1">
    <citation type="submission" date="2016-10" db="EMBL/GenBank/DDBJ databases">
        <title>Search of new enzymes for the oxidation of sulfur compounds.</title>
        <authorList>
            <person name="Novo A."/>
            <person name="Moreira I.S."/>
            <person name="Castro P.M."/>
        </authorList>
    </citation>
    <scope>NUCLEOTIDE SEQUENCE [LARGE SCALE GENOMIC DNA]</scope>
    <source>
        <strain evidence="1 2">A9</strain>
    </source>
</reference>
<organism evidence="1 2">
    <name type="scientific">Pseudomonas koreensis</name>
    <dbReference type="NCBI Taxonomy" id="198620"/>
    <lineage>
        <taxon>Bacteria</taxon>
        <taxon>Pseudomonadati</taxon>
        <taxon>Pseudomonadota</taxon>
        <taxon>Gammaproteobacteria</taxon>
        <taxon>Pseudomonadales</taxon>
        <taxon>Pseudomonadaceae</taxon>
        <taxon>Pseudomonas</taxon>
    </lineage>
</organism>